<dbReference type="CDD" id="cd12417">
    <property type="entry name" value="RRM_SAFB_like"/>
    <property type="match status" value="1"/>
</dbReference>
<feature type="compositionally biased region" description="Acidic residues" evidence="6">
    <location>
        <begin position="207"/>
        <end position="229"/>
    </location>
</feature>
<feature type="compositionally biased region" description="Basic and acidic residues" evidence="6">
    <location>
        <begin position="95"/>
        <end position="120"/>
    </location>
</feature>
<dbReference type="InterPro" id="IPR035979">
    <property type="entry name" value="RBD_domain_sf"/>
</dbReference>
<feature type="compositionally biased region" description="Polar residues" evidence="6">
    <location>
        <begin position="859"/>
        <end position="874"/>
    </location>
</feature>
<dbReference type="GO" id="GO:0005634">
    <property type="term" value="C:nucleus"/>
    <property type="evidence" value="ECO:0007669"/>
    <property type="project" value="UniProtKB-SubCell"/>
</dbReference>
<feature type="region of interest" description="Disordered" evidence="6">
    <location>
        <begin position="389"/>
        <end position="509"/>
    </location>
</feature>
<evidence type="ECO:0000256" key="6">
    <source>
        <dbReference type="SAM" id="MobiDB-lite"/>
    </source>
</evidence>
<accession>A0A0R3S161</accession>
<dbReference type="Gene3D" id="1.10.720.30">
    <property type="entry name" value="SAP domain"/>
    <property type="match status" value="1"/>
</dbReference>
<feature type="region of interest" description="Disordered" evidence="6">
    <location>
        <begin position="205"/>
        <end position="275"/>
    </location>
</feature>
<name>A0A0R3S161_9BILA</name>
<dbReference type="SUPFAM" id="SSF54928">
    <property type="entry name" value="RNA-binding domain, RBD"/>
    <property type="match status" value="1"/>
</dbReference>
<evidence type="ECO:0000313" key="10">
    <source>
        <dbReference type="WBParaSite" id="EEL_0000839201-mRNA-1"/>
    </source>
</evidence>
<dbReference type="PROSITE" id="PS50800">
    <property type="entry name" value="SAP"/>
    <property type="match status" value="1"/>
</dbReference>
<comment type="subcellular location">
    <subcellularLocation>
        <location evidence="1">Nucleus</location>
    </subcellularLocation>
</comment>
<reference evidence="10" key="1">
    <citation type="submission" date="2017-02" db="UniProtKB">
        <authorList>
            <consortium name="WormBaseParasite"/>
        </authorList>
    </citation>
    <scope>IDENTIFICATION</scope>
</reference>
<dbReference type="Proteomes" id="UP000050640">
    <property type="component" value="Unplaced"/>
</dbReference>
<feature type="compositionally biased region" description="Polar residues" evidence="6">
    <location>
        <begin position="755"/>
        <end position="767"/>
    </location>
</feature>
<feature type="compositionally biased region" description="Polar residues" evidence="6">
    <location>
        <begin position="398"/>
        <end position="420"/>
    </location>
</feature>
<feature type="compositionally biased region" description="Polar residues" evidence="6">
    <location>
        <begin position="77"/>
        <end position="94"/>
    </location>
</feature>
<dbReference type="SMART" id="SM00360">
    <property type="entry name" value="RRM"/>
    <property type="match status" value="1"/>
</dbReference>
<organism evidence="9 10">
    <name type="scientific">Elaeophora elaphi</name>
    <dbReference type="NCBI Taxonomy" id="1147741"/>
    <lineage>
        <taxon>Eukaryota</taxon>
        <taxon>Metazoa</taxon>
        <taxon>Ecdysozoa</taxon>
        <taxon>Nematoda</taxon>
        <taxon>Chromadorea</taxon>
        <taxon>Rhabditida</taxon>
        <taxon>Spirurina</taxon>
        <taxon>Spiruromorpha</taxon>
        <taxon>Filarioidea</taxon>
        <taxon>Onchocercidae</taxon>
        <taxon>Elaeophora</taxon>
    </lineage>
</organism>
<dbReference type="PROSITE" id="PS50102">
    <property type="entry name" value="RRM"/>
    <property type="match status" value="1"/>
</dbReference>
<dbReference type="InterPro" id="IPR036361">
    <property type="entry name" value="SAP_dom_sf"/>
</dbReference>
<protein>
    <submittedName>
        <fullName evidence="10">Scaffold attachment factor B1</fullName>
    </submittedName>
</protein>
<dbReference type="InterPro" id="IPR003034">
    <property type="entry name" value="SAP_dom"/>
</dbReference>
<feature type="compositionally biased region" description="Basic and acidic residues" evidence="6">
    <location>
        <begin position="460"/>
        <end position="475"/>
    </location>
</feature>
<keyword evidence="9" id="KW-1185">Reference proteome</keyword>
<dbReference type="InterPro" id="IPR051738">
    <property type="entry name" value="SAF_Modulators"/>
</dbReference>
<dbReference type="Pfam" id="PF02037">
    <property type="entry name" value="SAP"/>
    <property type="match status" value="1"/>
</dbReference>
<proteinExistence type="predicted"/>
<feature type="region of interest" description="Disordered" evidence="6">
    <location>
        <begin position="154"/>
        <end position="173"/>
    </location>
</feature>
<dbReference type="SMART" id="SM00513">
    <property type="entry name" value="SAP"/>
    <property type="match status" value="1"/>
</dbReference>
<evidence type="ECO:0000256" key="5">
    <source>
        <dbReference type="SAM" id="Coils"/>
    </source>
</evidence>
<feature type="region of interest" description="Disordered" evidence="6">
    <location>
        <begin position="859"/>
        <end position="896"/>
    </location>
</feature>
<feature type="domain" description="RRM" evidence="7">
    <location>
        <begin position="307"/>
        <end position="385"/>
    </location>
</feature>
<keyword evidence="2 4" id="KW-0694">RNA-binding</keyword>
<evidence type="ECO:0000256" key="2">
    <source>
        <dbReference type="ARBA" id="ARBA00022884"/>
    </source>
</evidence>
<feature type="compositionally biased region" description="Basic and acidic residues" evidence="6">
    <location>
        <begin position="242"/>
        <end position="273"/>
    </location>
</feature>
<dbReference type="GO" id="GO:0006357">
    <property type="term" value="P:regulation of transcription by RNA polymerase II"/>
    <property type="evidence" value="ECO:0007669"/>
    <property type="project" value="TreeGrafter"/>
</dbReference>
<dbReference type="SUPFAM" id="SSF68906">
    <property type="entry name" value="SAP domain"/>
    <property type="match status" value="1"/>
</dbReference>
<evidence type="ECO:0000256" key="4">
    <source>
        <dbReference type="PROSITE-ProRule" id="PRU00176"/>
    </source>
</evidence>
<keyword evidence="5" id="KW-0175">Coiled coil</keyword>
<evidence type="ECO:0000259" key="8">
    <source>
        <dbReference type="PROSITE" id="PS50800"/>
    </source>
</evidence>
<dbReference type="GO" id="GO:0043565">
    <property type="term" value="F:sequence-specific DNA binding"/>
    <property type="evidence" value="ECO:0007669"/>
    <property type="project" value="TreeGrafter"/>
</dbReference>
<feature type="compositionally biased region" description="Polar residues" evidence="6">
    <location>
        <begin position="796"/>
        <end position="825"/>
    </location>
</feature>
<feature type="compositionally biased region" description="Low complexity" evidence="6">
    <location>
        <begin position="705"/>
        <end position="715"/>
    </location>
</feature>
<dbReference type="WBParaSite" id="EEL_0000839201-mRNA-1">
    <property type="protein sequence ID" value="EEL_0000839201-mRNA-1"/>
    <property type="gene ID" value="EEL_0000839201"/>
</dbReference>
<evidence type="ECO:0000259" key="7">
    <source>
        <dbReference type="PROSITE" id="PS50102"/>
    </source>
</evidence>
<dbReference type="PANTHER" id="PTHR15683">
    <property type="entry name" value="SCAFFOLD ATTACHMENT FACTOR B-RELATED"/>
    <property type="match status" value="1"/>
</dbReference>
<feature type="region of interest" description="Disordered" evidence="6">
    <location>
        <begin position="635"/>
        <end position="834"/>
    </location>
</feature>
<feature type="compositionally biased region" description="Low complexity" evidence="6">
    <location>
        <begin position="484"/>
        <end position="507"/>
    </location>
</feature>
<evidence type="ECO:0000256" key="1">
    <source>
        <dbReference type="ARBA" id="ARBA00004123"/>
    </source>
</evidence>
<feature type="domain" description="SAP" evidence="8">
    <location>
        <begin position="16"/>
        <end position="50"/>
    </location>
</feature>
<dbReference type="PANTHER" id="PTHR15683:SF8">
    <property type="entry name" value="SCAFFOLD ATTACHMENT FACTOR B, ISOFORM B"/>
    <property type="match status" value="1"/>
</dbReference>
<dbReference type="STRING" id="1147741.A0A0R3S161"/>
<dbReference type="Pfam" id="PF00076">
    <property type="entry name" value="RRM_1"/>
    <property type="match status" value="1"/>
</dbReference>
<dbReference type="AlphaFoldDB" id="A0A0R3S161"/>
<keyword evidence="3" id="KW-0539">Nucleus</keyword>
<dbReference type="InterPro" id="IPR000504">
    <property type="entry name" value="RRM_dom"/>
</dbReference>
<feature type="coiled-coil region" evidence="5">
    <location>
        <begin position="580"/>
        <end position="630"/>
    </location>
</feature>
<dbReference type="InterPro" id="IPR012677">
    <property type="entry name" value="Nucleotide-bd_a/b_plait_sf"/>
</dbReference>
<dbReference type="GO" id="GO:0050684">
    <property type="term" value="P:regulation of mRNA processing"/>
    <property type="evidence" value="ECO:0007669"/>
    <property type="project" value="TreeGrafter"/>
</dbReference>
<feature type="compositionally biased region" description="Basic and acidic residues" evidence="6">
    <location>
        <begin position="650"/>
        <end position="702"/>
    </location>
</feature>
<feature type="region of interest" description="Disordered" evidence="6">
    <location>
        <begin position="75"/>
        <end position="124"/>
    </location>
</feature>
<dbReference type="Gene3D" id="3.30.70.330">
    <property type="match status" value="1"/>
</dbReference>
<sequence length="911" mass="101856">MATTPVAASQGKTMTLSELRVFELKQELEKRGLDKSGIKLALVERLEEALREEGHDPKIYKFAINDYGKFPAIPSKSAASETTKENQFGSSSHETLSEHGLEVSNGRHENNLQEIKKEDPSESDTAIGVVIESEDSDETVEKSDLATTKELSKEVMEGKKVKHNQVEGTSVLKQEDRNRTELIQEQMEVNEVIEDNSIVKEIVETKEPEEEETVKEIADEVNYEDEEMPDTTRINEEEGEAEECKETESKMMEKEDESKAAGKSEVKASKEGDNSFTSTVETVASTPVERMDGAPHAATSVLKKSDNSLWIKGISPNTKAADLKALFAKYGRVLTAKIFTRRQQPSNACFGFVTMVDSAAADLCIQKLHKTNVKGRPITVERADRCNMPIVKSIPKKPTSNATTDVKSGKSTSTFDTCSKSGEEKLSTSRAVEKSKKDISSTDKSKSNTSSGSKAVSTTRNEKQKTVKAISETKKSPVKAPSASTTHSRFSTLSSSKRSTVTRVPSRFRASRRIERTDRVSSTLRRSYVIRKPSYSSAASRRTLGSRPFSSRLGRGSILRGMVRREVSSRRVEPPTSWEKREMMEMLRKKEEEHRLKEQELRLQRERERLKFERERFERERLELQQLRQIAALTTPVQMMSAPGAPPPRRSHEYGDMDSSRYKSEKELKRSEYSRRSGERSSSHREVTSTRNSLPDRREAHSSSRHVSSTHSSSRAVERSRERSRDRSRHSTRDYGSSNVVRESVPSYGRESHSYSRSGDPTISNSYGRDPYRPDSTTYSNHRSGDAGYGSRDLGTYSSSSTYSRDVAPSSYSKDSGYGASSRSLGNSASWSVGGSSSTYVGSSRDYDGDAWISGVSASQSHGNHGLGSSNWSSSRDDHWSGGGIADTHGHVSTYDKYDKYDSYDKYNRRY</sequence>
<evidence type="ECO:0000313" key="9">
    <source>
        <dbReference type="Proteomes" id="UP000050640"/>
    </source>
</evidence>
<feature type="compositionally biased region" description="Basic and acidic residues" evidence="6">
    <location>
        <begin position="421"/>
        <end position="446"/>
    </location>
</feature>
<evidence type="ECO:0000256" key="3">
    <source>
        <dbReference type="ARBA" id="ARBA00023242"/>
    </source>
</evidence>
<dbReference type="GO" id="GO:0003723">
    <property type="term" value="F:RNA binding"/>
    <property type="evidence" value="ECO:0007669"/>
    <property type="project" value="UniProtKB-UniRule"/>
</dbReference>
<feature type="compositionally biased region" description="Basic and acidic residues" evidence="6">
    <location>
        <begin position="716"/>
        <end position="733"/>
    </location>
</feature>